<organism evidence="8 9">
    <name type="scientific">Galerina marginata (strain CBS 339.88)</name>
    <dbReference type="NCBI Taxonomy" id="685588"/>
    <lineage>
        <taxon>Eukaryota</taxon>
        <taxon>Fungi</taxon>
        <taxon>Dikarya</taxon>
        <taxon>Basidiomycota</taxon>
        <taxon>Agaricomycotina</taxon>
        <taxon>Agaricomycetes</taxon>
        <taxon>Agaricomycetidae</taxon>
        <taxon>Agaricales</taxon>
        <taxon>Agaricineae</taxon>
        <taxon>Strophariaceae</taxon>
        <taxon>Galerina</taxon>
    </lineage>
</organism>
<dbReference type="PROSITE" id="PS50850">
    <property type="entry name" value="MFS"/>
    <property type="match status" value="1"/>
</dbReference>
<dbReference type="InterPro" id="IPR036259">
    <property type="entry name" value="MFS_trans_sf"/>
</dbReference>
<dbReference type="PRINTS" id="PR01035">
    <property type="entry name" value="TCRTETA"/>
</dbReference>
<feature type="transmembrane region" description="Helical" evidence="6">
    <location>
        <begin position="67"/>
        <end position="89"/>
    </location>
</feature>
<dbReference type="GO" id="GO:0016020">
    <property type="term" value="C:membrane"/>
    <property type="evidence" value="ECO:0007669"/>
    <property type="project" value="UniProtKB-SubCell"/>
</dbReference>
<feature type="transmembrane region" description="Helical" evidence="6">
    <location>
        <begin position="335"/>
        <end position="355"/>
    </location>
</feature>
<keyword evidence="9" id="KW-1185">Reference proteome</keyword>
<gene>
    <name evidence="8" type="ORF">GALMADRAFT_64308</name>
</gene>
<dbReference type="InterPro" id="IPR001958">
    <property type="entry name" value="Tet-R_TetA/multi-R_MdtG-like"/>
</dbReference>
<evidence type="ECO:0000256" key="5">
    <source>
        <dbReference type="ARBA" id="ARBA00023136"/>
    </source>
</evidence>
<evidence type="ECO:0000256" key="2">
    <source>
        <dbReference type="ARBA" id="ARBA00022448"/>
    </source>
</evidence>
<evidence type="ECO:0000259" key="7">
    <source>
        <dbReference type="PROSITE" id="PS50850"/>
    </source>
</evidence>
<evidence type="ECO:0000256" key="6">
    <source>
        <dbReference type="SAM" id="Phobius"/>
    </source>
</evidence>
<dbReference type="HOGENOM" id="CLU_001265_54_6_1"/>
<dbReference type="PANTHER" id="PTHR23504:SF15">
    <property type="entry name" value="MAJOR FACILITATOR SUPERFAMILY (MFS) PROFILE DOMAIN-CONTAINING PROTEIN"/>
    <property type="match status" value="1"/>
</dbReference>
<evidence type="ECO:0000313" key="8">
    <source>
        <dbReference type="EMBL" id="KDR79075.1"/>
    </source>
</evidence>
<feature type="transmembrane region" description="Helical" evidence="6">
    <location>
        <begin position="397"/>
        <end position="423"/>
    </location>
</feature>
<evidence type="ECO:0000313" key="9">
    <source>
        <dbReference type="Proteomes" id="UP000027222"/>
    </source>
</evidence>
<protein>
    <recommendedName>
        <fullName evidence="7">Major facilitator superfamily (MFS) profile domain-containing protein</fullName>
    </recommendedName>
</protein>
<name>A0A067T7B2_GALM3</name>
<feature type="domain" description="Major facilitator superfamily (MFS) profile" evidence="7">
    <location>
        <begin position="28"/>
        <end position="496"/>
    </location>
</feature>
<evidence type="ECO:0000256" key="4">
    <source>
        <dbReference type="ARBA" id="ARBA00022989"/>
    </source>
</evidence>
<feature type="transmembrane region" description="Helical" evidence="6">
    <location>
        <begin position="367"/>
        <end position="385"/>
    </location>
</feature>
<feature type="transmembrane region" description="Helical" evidence="6">
    <location>
        <begin position="291"/>
        <end position="315"/>
    </location>
</feature>
<feature type="non-terminal residue" evidence="8">
    <location>
        <position position="1"/>
    </location>
</feature>
<dbReference type="InterPro" id="IPR020846">
    <property type="entry name" value="MFS_dom"/>
</dbReference>
<dbReference type="SUPFAM" id="SSF103473">
    <property type="entry name" value="MFS general substrate transporter"/>
    <property type="match status" value="1"/>
</dbReference>
<comment type="subcellular location">
    <subcellularLocation>
        <location evidence="1">Membrane</location>
        <topology evidence="1">Multi-pass membrane protein</topology>
    </subcellularLocation>
</comment>
<keyword evidence="4 6" id="KW-1133">Transmembrane helix</keyword>
<evidence type="ECO:0000256" key="3">
    <source>
        <dbReference type="ARBA" id="ARBA00022692"/>
    </source>
</evidence>
<keyword evidence="2" id="KW-0813">Transport</keyword>
<dbReference type="AlphaFoldDB" id="A0A067T7B2"/>
<keyword evidence="3 6" id="KW-0812">Transmembrane</keyword>
<feature type="transmembrane region" description="Helical" evidence="6">
    <location>
        <begin position="472"/>
        <end position="491"/>
    </location>
</feature>
<sequence>LMSAQVDEEAESLLTYRTKQPTPLPWFQFSLVLFLQLAEPLTANVISPFAPELIRDLGITHGNESQVGYYVGVLTSLFFLTEACTVLYWSRTSDHVGRKPVILTGLFGLSLSMYCFGMSRTFWGLVLSRSLSGALNGNIGVIKSMVAEITDSTNISTAYAYMPIAWNTGGTLGPMIGGWLSRPVERFPQLFGGNEFLEKYPYFLACAVPATFSAVAWIVTFLFLEETVQSPTPIAQHLGFKAKSSGPTKERCSFEDEDTPFIGSSISMAKFGQTTDDRPKMKTSLPIRSLLTARVIIAAGNYASLAFVEICFRAIQPLFFSTPVHLGGLGMPPSTIGNILASFGILNGALQALYFARMNDRWGSKNVFMWGLATLVLATATFPLLSFLVQKTGHGPLLWIGIALQVVISVPVCFCYGAVFIYISNASPNRASIGATNGLSQMTVSVMRAMGPAAATSLYSFSIEKGYLSGHLVYYVLTAFVGIALYIGSLLPRQVWSD</sequence>
<keyword evidence="5 6" id="KW-0472">Membrane</keyword>
<dbReference type="PANTHER" id="PTHR23504">
    <property type="entry name" value="MAJOR FACILITATOR SUPERFAMILY DOMAIN-CONTAINING PROTEIN 10"/>
    <property type="match status" value="1"/>
</dbReference>
<dbReference type="Proteomes" id="UP000027222">
    <property type="component" value="Unassembled WGS sequence"/>
</dbReference>
<dbReference type="Pfam" id="PF07690">
    <property type="entry name" value="MFS_1"/>
    <property type="match status" value="1"/>
</dbReference>
<dbReference type="Gene3D" id="1.20.1250.20">
    <property type="entry name" value="MFS general substrate transporter like domains"/>
    <property type="match status" value="1"/>
</dbReference>
<accession>A0A067T7B2</accession>
<dbReference type="GO" id="GO:0022857">
    <property type="term" value="F:transmembrane transporter activity"/>
    <property type="evidence" value="ECO:0007669"/>
    <property type="project" value="InterPro"/>
</dbReference>
<reference evidence="9" key="1">
    <citation type="journal article" date="2014" name="Proc. Natl. Acad. Sci. U.S.A.">
        <title>Extensive sampling of basidiomycete genomes demonstrates inadequacy of the white-rot/brown-rot paradigm for wood decay fungi.</title>
        <authorList>
            <person name="Riley R."/>
            <person name="Salamov A.A."/>
            <person name="Brown D.W."/>
            <person name="Nagy L.G."/>
            <person name="Floudas D."/>
            <person name="Held B.W."/>
            <person name="Levasseur A."/>
            <person name="Lombard V."/>
            <person name="Morin E."/>
            <person name="Otillar R."/>
            <person name="Lindquist E.A."/>
            <person name="Sun H."/>
            <person name="LaButti K.M."/>
            <person name="Schmutz J."/>
            <person name="Jabbour D."/>
            <person name="Luo H."/>
            <person name="Baker S.E."/>
            <person name="Pisabarro A.G."/>
            <person name="Walton J.D."/>
            <person name="Blanchette R.A."/>
            <person name="Henrissat B."/>
            <person name="Martin F."/>
            <person name="Cullen D."/>
            <person name="Hibbett D.S."/>
            <person name="Grigoriev I.V."/>
        </authorList>
    </citation>
    <scope>NUCLEOTIDE SEQUENCE [LARGE SCALE GENOMIC DNA]</scope>
    <source>
        <strain evidence="9">CBS 339.88</strain>
    </source>
</reference>
<dbReference type="OrthoDB" id="419616at2759"/>
<dbReference type="InterPro" id="IPR011701">
    <property type="entry name" value="MFS"/>
</dbReference>
<proteinExistence type="predicted"/>
<dbReference type="EMBL" id="KL142374">
    <property type="protein sequence ID" value="KDR79075.1"/>
    <property type="molecule type" value="Genomic_DNA"/>
</dbReference>
<evidence type="ECO:0000256" key="1">
    <source>
        <dbReference type="ARBA" id="ARBA00004141"/>
    </source>
</evidence>
<feature type="transmembrane region" description="Helical" evidence="6">
    <location>
        <begin position="200"/>
        <end position="224"/>
    </location>
</feature>
<feature type="transmembrane region" description="Helical" evidence="6">
    <location>
        <begin position="101"/>
        <end position="123"/>
    </location>
</feature>